<dbReference type="Pfam" id="PF00201">
    <property type="entry name" value="UDPGT"/>
    <property type="match status" value="3"/>
</dbReference>
<evidence type="ECO:0000256" key="2">
    <source>
        <dbReference type="ARBA" id="ARBA00022676"/>
    </source>
</evidence>
<dbReference type="FunFam" id="3.40.50.2000:FF:000120">
    <property type="entry name" value="UDP-glycosyltransferase 76C1"/>
    <property type="match status" value="3"/>
</dbReference>
<reference evidence="4" key="1">
    <citation type="submission" date="2022-12" db="EMBL/GenBank/DDBJ databases">
        <title>Draft genome assemblies for two species of Escallonia (Escalloniales).</title>
        <authorList>
            <person name="Chanderbali A."/>
            <person name="Dervinis C."/>
            <person name="Anghel I."/>
            <person name="Soltis D."/>
            <person name="Soltis P."/>
            <person name="Zapata F."/>
        </authorList>
    </citation>
    <scope>NUCLEOTIDE SEQUENCE</scope>
    <source>
        <strain evidence="4">UCBG92.1500</strain>
        <tissue evidence="4">Leaf</tissue>
    </source>
</reference>
<dbReference type="GO" id="GO:0080043">
    <property type="term" value="F:quercetin 3-O-glucosyltransferase activity"/>
    <property type="evidence" value="ECO:0007669"/>
    <property type="project" value="TreeGrafter"/>
</dbReference>
<dbReference type="FunFam" id="3.40.50.2000:FF:000040">
    <property type="entry name" value="UDP-glycosyltransferase 76C1"/>
    <property type="match status" value="3"/>
</dbReference>
<protein>
    <recommendedName>
        <fullName evidence="6">UDP-glucose iridoid glucosyltransferase-like</fullName>
    </recommendedName>
</protein>
<evidence type="ECO:0008006" key="6">
    <source>
        <dbReference type="Google" id="ProtNLM"/>
    </source>
</evidence>
<dbReference type="SUPFAM" id="SSF53756">
    <property type="entry name" value="UDP-Glycosyltransferase/glycogen phosphorylase"/>
    <property type="match status" value="3"/>
</dbReference>
<proteinExistence type="inferred from homology"/>
<comment type="similarity">
    <text evidence="1">Belongs to the UDP-glycosyltransferase family.</text>
</comment>
<keyword evidence="2" id="KW-0328">Glycosyltransferase</keyword>
<keyword evidence="3" id="KW-0808">Transferase</keyword>
<dbReference type="InterPro" id="IPR002213">
    <property type="entry name" value="UDP_glucos_trans"/>
</dbReference>
<sequence length="1386" mass="155916">MEEQGIWRCRRLVLIPSPLQGHISPMLQLGAILHSKGFSITIAHAQLNSPDPSNHPDFNFLPLPDNLSGLSGFKNVIDFIATLNENCTAPLTKCLAQVMEQQQPDDQVACIIYDTLMYFSEAVANHFKLPKIVLRTSPPSYLVAYRAMSWLQEEGYFPLQDSMLQELVPELYPLRFKDLPFSNLTVEESLQLLTITGDIRTSSAIIWNTMDYLDHSAISKLQEHYHVPFFSIGPLHKLAPASSTSLLTEDTGCITWLDKQVPNSVLYVSLGSVTTIDEKELKEMAWGLANSEQPFLWVIRPGSVSGSEWVEFLPEGYMEKVGEKCCIVKWAPQKEVLAHGAVGGFWSHCGWNSTLETISEGVPTICRPFFVDQMVSARYVTFVWRVGLELEHVEREEIERAIKTLMVDKEGKEIRQRAMDMKEKVRINLPPFHLGLLILVTGEDLNPGRTWDLKELAGIAKEQEEAKCEREQMECQIPNRRPRLVLVPCPLQGHISPMLELGTILLSKGFSITIAHTMFNAPNPSNHPDFSFLPIFDNLSDHDTTTTNLKALGKAINTNCEAPFLKSLARMMEENKSLDQVVCIIYDVLMYFAEAVAKSMKLPSIIFRNVPAFSTLQDLVPSLHPLRFKDLPVSNMGSLDDVVKLAMDSRTTRSSSAIIWNTVDHLEHSSLEQLHQLYNVPFFSIGPLHKMALATSTSLLIEDTDCIEWLDKQAPLSVLYISLGSLATVDKKELAEMAWGLANSGQPFLWVVRPGSVRDSESVELLPEGFKEKIRDRGHIVKWAPQKEVLAHGAVGGFWSHCGWNSILESICEGVPLICMPYFADQNVNARYLCHVWKIGLELEHELERGEIEKVVKRLMTDKEAEELRQKAGDMKEKVELCMREGGSSYKSLNDLAEFILSFQRRSEGTTVIINPLYYEHQARGGKVRKKEMETQTPNRRQRLVLVPCPLQGHISPMLELGTILLSKGFSITIAHTMFNAPNPSNHPDFSFLPIFDNLSDHDTTTTNLMALGKAINTNCEAPFLKCLSRMMEENKSLDQVVWIIYDALVYFAEAVAKSLKLPSIILRTAGACAVLAFDTIPWLQAEGHLPCQDSMLQDLVPSLHPLRFKDLPISKMGSLDDIVRLIMDSRRIRSSSAIIWNTIDDLLEHSSLEQLHQRYNVPFFSIGPLHKMAPATSTSLLIEDTDCIEWLDKQAPSSVLYISLGSLATVDKKELAEMAWGLANSGQPFLWVVRPGSVRDSESPELMPEGFKEKIGERGHIVKWAPQKEVLAHGAVGGFWSHCGWNSTSESICEGVPLICMPYFADQSVNARYLCHVWKVGLELEHGLEKRSEIEKMVKRLMTDKEGDELRQRAGDMKEKIELCMSEGGSSYKSLNDLAEFILSF</sequence>
<dbReference type="Gene3D" id="3.40.50.2000">
    <property type="entry name" value="Glycogen Phosphorylase B"/>
    <property type="match status" value="6"/>
</dbReference>
<dbReference type="EMBL" id="JAVXUO010000340">
    <property type="protein sequence ID" value="KAK2993137.1"/>
    <property type="molecule type" value="Genomic_DNA"/>
</dbReference>
<organism evidence="4 5">
    <name type="scientific">Escallonia rubra</name>
    <dbReference type="NCBI Taxonomy" id="112253"/>
    <lineage>
        <taxon>Eukaryota</taxon>
        <taxon>Viridiplantae</taxon>
        <taxon>Streptophyta</taxon>
        <taxon>Embryophyta</taxon>
        <taxon>Tracheophyta</taxon>
        <taxon>Spermatophyta</taxon>
        <taxon>Magnoliopsida</taxon>
        <taxon>eudicotyledons</taxon>
        <taxon>Gunneridae</taxon>
        <taxon>Pentapetalae</taxon>
        <taxon>asterids</taxon>
        <taxon>campanulids</taxon>
        <taxon>Escalloniales</taxon>
        <taxon>Escalloniaceae</taxon>
        <taxon>Escallonia</taxon>
    </lineage>
</organism>
<evidence type="ECO:0000313" key="4">
    <source>
        <dbReference type="EMBL" id="KAK2993137.1"/>
    </source>
</evidence>
<keyword evidence="5" id="KW-1185">Reference proteome</keyword>
<dbReference type="GO" id="GO:0080044">
    <property type="term" value="F:quercetin 7-O-glucosyltransferase activity"/>
    <property type="evidence" value="ECO:0007669"/>
    <property type="project" value="TreeGrafter"/>
</dbReference>
<dbReference type="PANTHER" id="PTHR11926:SF1494">
    <property type="entry name" value="FLAVONOL 3-O-GLUCOSYLTRANSFERASE UGT76E12-RELATED"/>
    <property type="match status" value="1"/>
</dbReference>
<comment type="caution">
    <text evidence="4">The sequence shown here is derived from an EMBL/GenBank/DDBJ whole genome shotgun (WGS) entry which is preliminary data.</text>
</comment>
<evidence type="ECO:0000313" key="5">
    <source>
        <dbReference type="Proteomes" id="UP001187471"/>
    </source>
</evidence>
<evidence type="ECO:0000256" key="3">
    <source>
        <dbReference type="ARBA" id="ARBA00022679"/>
    </source>
</evidence>
<evidence type="ECO:0000256" key="1">
    <source>
        <dbReference type="ARBA" id="ARBA00009995"/>
    </source>
</evidence>
<dbReference type="CDD" id="cd03784">
    <property type="entry name" value="GT1_Gtf-like"/>
    <property type="match status" value="3"/>
</dbReference>
<name>A0AA88UWB2_9ASTE</name>
<dbReference type="PANTHER" id="PTHR11926">
    <property type="entry name" value="GLUCOSYL/GLUCURONOSYL TRANSFERASES"/>
    <property type="match status" value="1"/>
</dbReference>
<accession>A0AA88UWB2</accession>
<dbReference type="Proteomes" id="UP001187471">
    <property type="component" value="Unassembled WGS sequence"/>
</dbReference>
<gene>
    <name evidence="4" type="ORF">RJ640_015324</name>
</gene>